<dbReference type="InterPro" id="IPR008964">
    <property type="entry name" value="Invasin/intimin_cell_adhesion"/>
</dbReference>
<dbReference type="KEGG" id="rge:RGE_08230"/>
<name>I0HMC7_RUBGI</name>
<evidence type="ECO:0000313" key="4">
    <source>
        <dbReference type="EMBL" id="BAL94164.1"/>
    </source>
</evidence>
<dbReference type="Gene3D" id="2.60.40.10">
    <property type="entry name" value="Immunoglobulins"/>
    <property type="match status" value="3"/>
</dbReference>
<evidence type="ECO:0000313" key="5">
    <source>
        <dbReference type="Proteomes" id="UP000007883"/>
    </source>
</evidence>
<gene>
    <name evidence="4" type="ordered locus">RGE_08230</name>
</gene>
<dbReference type="Proteomes" id="UP000007883">
    <property type="component" value="Chromosome"/>
</dbReference>
<feature type="chain" id="PRO_5003629031" evidence="2">
    <location>
        <begin position="29"/>
        <end position="704"/>
    </location>
</feature>
<sequence length="704" mass="70621">MTMLKRLFAVLAVVMLASCGGGSSNSKAPGNDTDGAASITLSLSSSTVTAASPATVSAKLKTATGASASGVVVSFSTTNGNGSLSAATALSDSDGVATVTLSPASTTTAGADTVVATAVIGKETVTTSKGFSLVATNSSITGFTADSGTSSSVPVSAYGQTVLSVALSGVSTTAPATVSINSTCVAAGKATISPASATTTTSPVLFTYKDNGCGATLSTDTVTASISGTTISSTLALFINSPEANNIVFVSASPETIYLQGSGLTTSSNVVFQVNDRNNSPLPNQSVTLSLTTFTGGLTIQGGQSAVTRTTDGSGRVSVLVNSGTVPTPVRVTAALASGVSTVSSNLAVAVGLPSQLNFSLSQGTMNIEGYNIDGTTNSYTIYAADRSGNPVPAGTTISFWAEGGQISSSSQTKLNNAIASTTVSFVSQAPRPADGRVTVLAYAIGEESFIDLNGNNVWDSGEPFQDLGDVTKDKLFDGIFDPSFDEFVSLSGTDSSACVDNSAAYPILKLIPAGADAWIPSRPSTCDGAWTQRTYVRRAVETVLSTSEAGAVWLDTRALTSASCSAAAHLVTKNNGPTLTSPATSVTKVAVASGDVAYTGSAAGSLYFAATDNNAYRFNPMAAGTVVTASAQTTGLTTKVAGGSPVISTTAPFPGLGVAYEFSDDATIPGVFTLSFKSPSGLTTSYNITIEPRSVPTTPCTIQ</sequence>
<dbReference type="InterPro" id="IPR013783">
    <property type="entry name" value="Ig-like_fold"/>
</dbReference>
<evidence type="ECO:0000256" key="1">
    <source>
        <dbReference type="ARBA" id="ARBA00010116"/>
    </source>
</evidence>
<comment type="similarity">
    <text evidence="1">Belongs to the intimin/invasin family.</text>
</comment>
<dbReference type="SUPFAM" id="SSF49373">
    <property type="entry name" value="Invasin/intimin cell-adhesion fragments"/>
    <property type="match status" value="2"/>
</dbReference>
<keyword evidence="5" id="KW-1185">Reference proteome</keyword>
<protein>
    <submittedName>
        <fullName evidence="4">Ig domain protein, group 1 domain protein</fullName>
    </submittedName>
</protein>
<reference evidence="4 5" key="1">
    <citation type="journal article" date="2012" name="J. Bacteriol.">
        <title>Complete genome sequence of phototrophic betaproteobacterium Rubrivivax gelatinosus IL144.</title>
        <authorList>
            <person name="Nagashima S."/>
            <person name="Kamimura A."/>
            <person name="Shimizu T."/>
            <person name="Nakamura-isaki S."/>
            <person name="Aono E."/>
            <person name="Sakamoto K."/>
            <person name="Ichikawa N."/>
            <person name="Nakazawa H."/>
            <person name="Sekine M."/>
            <person name="Yamazaki S."/>
            <person name="Fujita N."/>
            <person name="Shimada K."/>
            <person name="Hanada S."/>
            <person name="Nagashima K.V.P."/>
        </authorList>
    </citation>
    <scope>NUCLEOTIDE SEQUENCE [LARGE SCALE GENOMIC DNA]</scope>
    <source>
        <strain evidence="5">NBRC 100245 / IL144</strain>
    </source>
</reference>
<dbReference type="eggNOG" id="COG2831">
    <property type="taxonomic scope" value="Bacteria"/>
</dbReference>
<dbReference type="PROSITE" id="PS51257">
    <property type="entry name" value="PROKAR_LIPOPROTEIN"/>
    <property type="match status" value="1"/>
</dbReference>
<feature type="domain" description="Big-1" evidence="3">
    <location>
        <begin position="38"/>
        <end position="134"/>
    </location>
</feature>
<dbReference type="STRING" id="983917.RGE_08230"/>
<dbReference type="PATRIC" id="fig|983917.3.peg.803"/>
<dbReference type="HOGENOM" id="CLU_391747_0_0_4"/>
<evidence type="ECO:0000256" key="2">
    <source>
        <dbReference type="SAM" id="SignalP"/>
    </source>
</evidence>
<dbReference type="InterPro" id="IPR003344">
    <property type="entry name" value="Big_1_dom"/>
</dbReference>
<dbReference type="AlphaFoldDB" id="I0HMC7"/>
<feature type="signal peptide" evidence="2">
    <location>
        <begin position="1"/>
        <end position="28"/>
    </location>
</feature>
<organism evidence="4 5">
    <name type="scientific">Rubrivivax gelatinosus (strain NBRC 100245 / IL144)</name>
    <dbReference type="NCBI Taxonomy" id="983917"/>
    <lineage>
        <taxon>Bacteria</taxon>
        <taxon>Pseudomonadati</taxon>
        <taxon>Pseudomonadota</taxon>
        <taxon>Betaproteobacteria</taxon>
        <taxon>Burkholderiales</taxon>
        <taxon>Sphaerotilaceae</taxon>
        <taxon>Rubrivivax</taxon>
    </lineage>
</organism>
<accession>I0HMC7</accession>
<dbReference type="PROSITE" id="PS51127">
    <property type="entry name" value="BIG1"/>
    <property type="match status" value="1"/>
</dbReference>
<keyword evidence="2" id="KW-0732">Signal</keyword>
<evidence type="ECO:0000259" key="3">
    <source>
        <dbReference type="PROSITE" id="PS51127"/>
    </source>
</evidence>
<dbReference type="EMBL" id="AP012320">
    <property type="protein sequence ID" value="BAL94164.1"/>
    <property type="molecule type" value="Genomic_DNA"/>
</dbReference>
<proteinExistence type="inferred from homology"/>